<dbReference type="GO" id="GO:0003677">
    <property type="term" value="F:DNA binding"/>
    <property type="evidence" value="ECO:0007669"/>
    <property type="project" value="InterPro"/>
</dbReference>
<name>A0AAE4NTS3_9LACT</name>
<organism evidence="2 3">
    <name type="scientific">Lactococcus lactis</name>
    <dbReference type="NCBI Taxonomy" id="1358"/>
    <lineage>
        <taxon>Bacteria</taxon>
        <taxon>Bacillati</taxon>
        <taxon>Bacillota</taxon>
        <taxon>Bacilli</taxon>
        <taxon>Lactobacillales</taxon>
        <taxon>Streptococcaceae</taxon>
        <taxon>Lactococcus</taxon>
    </lineage>
</organism>
<protein>
    <submittedName>
        <fullName evidence="2">Helix-turn-helix transcriptional regulator</fullName>
    </submittedName>
</protein>
<dbReference type="PROSITE" id="PS50943">
    <property type="entry name" value="HTH_CROC1"/>
    <property type="match status" value="1"/>
</dbReference>
<dbReference type="SMART" id="SM00530">
    <property type="entry name" value="HTH_XRE"/>
    <property type="match status" value="1"/>
</dbReference>
<sequence length="110" mass="12788">MSEQGIFYKRLKEEIQLKGKTFNQVERELGYSRNALNNYKHGNEPSGTRLVELSEYLMVSPAYLVGKSNKSDAFSLKKTFKNLSFAQKRELYSICESWAMSELYKKNDVD</sequence>
<comment type="caution">
    <text evidence="2">The sequence shown here is derived from an EMBL/GenBank/DDBJ whole genome shotgun (WGS) entry which is preliminary data.</text>
</comment>
<dbReference type="Gene3D" id="1.10.260.40">
    <property type="entry name" value="lambda repressor-like DNA-binding domains"/>
    <property type="match status" value="1"/>
</dbReference>
<gene>
    <name evidence="2" type="ORF">RZO31_11500</name>
</gene>
<dbReference type="AlphaFoldDB" id="A0AAE4NTS3"/>
<feature type="domain" description="HTH cro/C1-type" evidence="1">
    <location>
        <begin position="11"/>
        <end position="64"/>
    </location>
</feature>
<accession>A0AAE4NTS3</accession>
<proteinExistence type="predicted"/>
<dbReference type="EMBL" id="JAWHVL010000030">
    <property type="protein sequence ID" value="MDV2633481.1"/>
    <property type="molecule type" value="Genomic_DNA"/>
</dbReference>
<dbReference type="Pfam" id="PF01381">
    <property type="entry name" value="HTH_3"/>
    <property type="match status" value="1"/>
</dbReference>
<dbReference type="InterPro" id="IPR001387">
    <property type="entry name" value="Cro/C1-type_HTH"/>
</dbReference>
<evidence type="ECO:0000313" key="3">
    <source>
        <dbReference type="Proteomes" id="UP001186047"/>
    </source>
</evidence>
<evidence type="ECO:0000313" key="2">
    <source>
        <dbReference type="EMBL" id="MDV2633481.1"/>
    </source>
</evidence>
<dbReference type="InterPro" id="IPR010982">
    <property type="entry name" value="Lambda_DNA-bd_dom_sf"/>
</dbReference>
<dbReference type="Proteomes" id="UP001186047">
    <property type="component" value="Unassembled WGS sequence"/>
</dbReference>
<reference evidence="2" key="1">
    <citation type="submission" date="2023-10" db="EMBL/GenBank/DDBJ databases">
        <title>Production of high quality cheese from raw caw milk (raw cheese).</title>
        <authorList>
            <person name="Samouris G."/>
        </authorList>
    </citation>
    <scope>NUCLEOTIDE SEQUENCE</scope>
    <source>
        <strain evidence="2">M17-3</strain>
    </source>
</reference>
<evidence type="ECO:0000259" key="1">
    <source>
        <dbReference type="PROSITE" id="PS50943"/>
    </source>
</evidence>
<dbReference type="SUPFAM" id="SSF47413">
    <property type="entry name" value="lambda repressor-like DNA-binding domains"/>
    <property type="match status" value="1"/>
</dbReference>
<dbReference type="RefSeq" id="WP_017864777.1">
    <property type="nucleotide sequence ID" value="NZ_CP059049.1"/>
</dbReference>